<dbReference type="EMBL" id="MGHD01000004">
    <property type="protein sequence ID" value="OGM60523.1"/>
    <property type="molecule type" value="Genomic_DNA"/>
</dbReference>
<protein>
    <submittedName>
        <fullName evidence="1">Uncharacterized protein</fullName>
    </submittedName>
</protein>
<reference evidence="1 2" key="1">
    <citation type="journal article" date="2016" name="Nat. Commun.">
        <title>Thousands of microbial genomes shed light on interconnected biogeochemical processes in an aquifer system.</title>
        <authorList>
            <person name="Anantharaman K."/>
            <person name="Brown C.T."/>
            <person name="Hug L.A."/>
            <person name="Sharon I."/>
            <person name="Castelle C.J."/>
            <person name="Probst A.J."/>
            <person name="Thomas B.C."/>
            <person name="Singh A."/>
            <person name="Wilkins M.J."/>
            <person name="Karaoz U."/>
            <person name="Brodie E.L."/>
            <person name="Williams K.H."/>
            <person name="Hubbard S.S."/>
            <person name="Banfield J.F."/>
        </authorList>
    </citation>
    <scope>NUCLEOTIDE SEQUENCE [LARGE SCALE GENOMIC DNA]</scope>
</reference>
<gene>
    <name evidence="1" type="ORF">A2892_00675</name>
</gene>
<dbReference type="Proteomes" id="UP000176404">
    <property type="component" value="Unassembled WGS sequence"/>
</dbReference>
<organism evidence="1 2">
    <name type="scientific">Candidatus Woesebacteria bacterium RIFCSPLOWO2_01_FULL_39_10b</name>
    <dbReference type="NCBI Taxonomy" id="1802517"/>
    <lineage>
        <taxon>Bacteria</taxon>
        <taxon>Candidatus Woeseibacteriota</taxon>
    </lineage>
</organism>
<dbReference type="AlphaFoldDB" id="A0A1F8B907"/>
<dbReference type="STRING" id="1802517.A2892_00675"/>
<evidence type="ECO:0000313" key="1">
    <source>
        <dbReference type="EMBL" id="OGM60523.1"/>
    </source>
</evidence>
<evidence type="ECO:0000313" key="2">
    <source>
        <dbReference type="Proteomes" id="UP000176404"/>
    </source>
</evidence>
<accession>A0A1F8B907</accession>
<proteinExistence type="predicted"/>
<sequence>MGRSKIPTDFEDEEIPALLIRAQGFVKNLSPNPLLSFPQTPSKENVPKTEYTYSVKKRSQVILQLVEPLFRRFGIWSTDESRRITAYGGLKKQR</sequence>
<comment type="caution">
    <text evidence="1">The sequence shown here is derived from an EMBL/GenBank/DDBJ whole genome shotgun (WGS) entry which is preliminary data.</text>
</comment>
<name>A0A1F8B907_9BACT</name>